<dbReference type="NCBIfam" id="TIGR01549">
    <property type="entry name" value="HAD-SF-IA-v1"/>
    <property type="match status" value="1"/>
</dbReference>
<dbReference type="NCBIfam" id="TIGR01509">
    <property type="entry name" value="HAD-SF-IA-v3"/>
    <property type="match status" value="1"/>
</dbReference>
<dbReference type="SFLD" id="SFLDS00003">
    <property type="entry name" value="Haloacid_Dehalogenase"/>
    <property type="match status" value="1"/>
</dbReference>
<sequence length="215" mass="23672">MKPYELVIFDWDGTLMDSISKIVTCMQQMAQSLSIATPSELAIRDVIGLSMEEALKTLYPTLPSVDFEPMINSYKEHYLTLNTTPSPLFDGSEELLSQLSANRYRLAVATGKGRNGLNRVLTETGLGHHFESSRCADESKSKPNPDMIHELLDELKVKPHRAIMVGDSLHDLNMANNAGIDAVGVSYGAHSESKLLLAQPKAIIHRPIELLSVLA</sequence>
<dbReference type="Proteomes" id="UP000604898">
    <property type="component" value="Unassembled WGS sequence"/>
</dbReference>
<dbReference type="InterPro" id="IPR006439">
    <property type="entry name" value="HAD-SF_hydro_IA"/>
</dbReference>
<dbReference type="InterPro" id="IPR050155">
    <property type="entry name" value="HAD-like_hydrolase_sf"/>
</dbReference>
<protein>
    <submittedName>
        <fullName evidence="1">HAD-IA family hydrolase</fullName>
    </submittedName>
</protein>
<reference evidence="1 2" key="1">
    <citation type="submission" date="2021-01" db="EMBL/GenBank/DDBJ databases">
        <title>Genome sequence of Shewanella schlegeliana JCM 11561.</title>
        <authorList>
            <person name="Zhang H."/>
            <person name="Li C."/>
        </authorList>
    </citation>
    <scope>NUCLEOTIDE SEQUENCE [LARGE SCALE GENOMIC DNA]</scope>
    <source>
        <strain evidence="1 2">JCM 11561</strain>
    </source>
</reference>
<accession>A0ABS1SVF3</accession>
<dbReference type="SFLD" id="SFLDG01135">
    <property type="entry name" value="C1.5.6:_HAD__Beta-PGM__Phospha"/>
    <property type="match status" value="1"/>
</dbReference>
<dbReference type="SFLD" id="SFLDG01129">
    <property type="entry name" value="C1.5:_HAD__Beta-PGM__Phosphata"/>
    <property type="match status" value="1"/>
</dbReference>
<dbReference type="EMBL" id="JAESVD010000001">
    <property type="protein sequence ID" value="MBL4911884.1"/>
    <property type="molecule type" value="Genomic_DNA"/>
</dbReference>
<dbReference type="Gene3D" id="3.40.50.1000">
    <property type="entry name" value="HAD superfamily/HAD-like"/>
    <property type="match status" value="1"/>
</dbReference>
<organism evidence="1 2">
    <name type="scientific">Shewanella schlegeliana</name>
    <dbReference type="NCBI Taxonomy" id="190308"/>
    <lineage>
        <taxon>Bacteria</taxon>
        <taxon>Pseudomonadati</taxon>
        <taxon>Pseudomonadota</taxon>
        <taxon>Gammaproteobacteria</taxon>
        <taxon>Alteromonadales</taxon>
        <taxon>Shewanellaceae</taxon>
        <taxon>Shewanella</taxon>
    </lineage>
</organism>
<dbReference type="InterPro" id="IPR036412">
    <property type="entry name" value="HAD-like_sf"/>
</dbReference>
<dbReference type="InterPro" id="IPR041492">
    <property type="entry name" value="HAD_2"/>
</dbReference>
<dbReference type="SUPFAM" id="SSF56784">
    <property type="entry name" value="HAD-like"/>
    <property type="match status" value="1"/>
</dbReference>
<dbReference type="RefSeq" id="WP_202720124.1">
    <property type="nucleotide sequence ID" value="NZ_BPEX01000006.1"/>
</dbReference>
<dbReference type="InterPro" id="IPR023198">
    <property type="entry name" value="PGP-like_dom2"/>
</dbReference>
<proteinExistence type="predicted"/>
<evidence type="ECO:0000313" key="2">
    <source>
        <dbReference type="Proteomes" id="UP000604898"/>
    </source>
</evidence>
<keyword evidence="2" id="KW-1185">Reference proteome</keyword>
<name>A0ABS1SVF3_9GAMM</name>
<dbReference type="Gene3D" id="1.10.150.240">
    <property type="entry name" value="Putative phosphatase, domain 2"/>
    <property type="match status" value="1"/>
</dbReference>
<dbReference type="GO" id="GO:0016787">
    <property type="term" value="F:hydrolase activity"/>
    <property type="evidence" value="ECO:0007669"/>
    <property type="project" value="UniProtKB-KW"/>
</dbReference>
<dbReference type="InterPro" id="IPR023214">
    <property type="entry name" value="HAD_sf"/>
</dbReference>
<keyword evidence="1" id="KW-0378">Hydrolase</keyword>
<gene>
    <name evidence="1" type="ORF">JMA39_01795</name>
</gene>
<comment type="caution">
    <text evidence="1">The sequence shown here is derived from an EMBL/GenBank/DDBJ whole genome shotgun (WGS) entry which is preliminary data.</text>
</comment>
<evidence type="ECO:0000313" key="1">
    <source>
        <dbReference type="EMBL" id="MBL4911884.1"/>
    </source>
</evidence>
<dbReference type="PANTHER" id="PTHR43434">
    <property type="entry name" value="PHOSPHOGLYCOLATE PHOSPHATASE"/>
    <property type="match status" value="1"/>
</dbReference>
<dbReference type="PANTHER" id="PTHR43434:SF24">
    <property type="entry name" value="HYDROLASE-RELATED"/>
    <property type="match status" value="1"/>
</dbReference>
<dbReference type="Pfam" id="PF13419">
    <property type="entry name" value="HAD_2"/>
    <property type="match status" value="1"/>
</dbReference>